<evidence type="ECO:0000313" key="2">
    <source>
        <dbReference type="Proteomes" id="UP001431209"/>
    </source>
</evidence>
<protein>
    <submittedName>
        <fullName evidence="1">Uncharacterized protein</fullName>
    </submittedName>
</protein>
<dbReference type="Proteomes" id="UP001431209">
    <property type="component" value="Unassembled WGS sequence"/>
</dbReference>
<dbReference type="EMBL" id="JAOPGA020001284">
    <property type="protein sequence ID" value="KAL0486922.1"/>
    <property type="molecule type" value="Genomic_DNA"/>
</dbReference>
<organism evidence="1 2">
    <name type="scientific">Acrasis kona</name>
    <dbReference type="NCBI Taxonomy" id="1008807"/>
    <lineage>
        <taxon>Eukaryota</taxon>
        <taxon>Discoba</taxon>
        <taxon>Heterolobosea</taxon>
        <taxon>Tetramitia</taxon>
        <taxon>Eutetramitia</taxon>
        <taxon>Acrasidae</taxon>
        <taxon>Acrasis</taxon>
    </lineage>
</organism>
<reference evidence="1 2" key="1">
    <citation type="submission" date="2024-03" db="EMBL/GenBank/DDBJ databases">
        <title>The Acrasis kona genome and developmental transcriptomes reveal deep origins of eukaryotic multicellular pathways.</title>
        <authorList>
            <person name="Sheikh S."/>
            <person name="Fu C.-J."/>
            <person name="Brown M.W."/>
            <person name="Baldauf S.L."/>
        </authorList>
    </citation>
    <scope>NUCLEOTIDE SEQUENCE [LARGE SCALE GENOMIC DNA]</scope>
    <source>
        <strain evidence="1 2">ATCC MYA-3509</strain>
    </source>
</reference>
<keyword evidence="2" id="KW-1185">Reference proteome</keyword>
<dbReference type="AlphaFoldDB" id="A0AAW2ZE82"/>
<proteinExistence type="predicted"/>
<gene>
    <name evidence="1" type="ORF">AKO1_001282</name>
</gene>
<sequence length="64" mass="7318">MDIKELSMRKVVCPFLLFHSFIDTVATKNKNANSPTHLSTNNIQVNKVILESNNAVAIDRYRKE</sequence>
<comment type="caution">
    <text evidence="1">The sequence shown here is derived from an EMBL/GenBank/DDBJ whole genome shotgun (WGS) entry which is preliminary data.</text>
</comment>
<evidence type="ECO:0000313" key="1">
    <source>
        <dbReference type="EMBL" id="KAL0486922.1"/>
    </source>
</evidence>
<accession>A0AAW2ZE82</accession>
<name>A0AAW2ZE82_9EUKA</name>